<dbReference type="EMBL" id="QFQS01000001">
    <property type="protein sequence ID" value="PZR00593.1"/>
    <property type="molecule type" value="Genomic_DNA"/>
</dbReference>
<reference evidence="2 3" key="1">
    <citation type="submission" date="2017-08" db="EMBL/GenBank/DDBJ databases">
        <title>Infants hospitalized years apart are colonized by the same room-sourced microbial strains.</title>
        <authorList>
            <person name="Brooks B."/>
            <person name="Olm M.R."/>
            <person name="Firek B.A."/>
            <person name="Baker R."/>
            <person name="Thomas B.C."/>
            <person name="Morowitz M.J."/>
            <person name="Banfield J.F."/>
        </authorList>
    </citation>
    <scope>NUCLEOTIDE SEQUENCE [LARGE SCALE GENOMIC DNA]</scope>
    <source>
        <strain evidence="2">S2_003_000_R2_11</strain>
    </source>
</reference>
<gene>
    <name evidence="2" type="ORF">DI533_08600</name>
</gene>
<accession>A0A2W5SIF7</accession>
<comment type="caution">
    <text evidence="2">The sequence shown here is derived from an EMBL/GenBank/DDBJ whole genome shotgun (WGS) entry which is preliminary data.</text>
</comment>
<dbReference type="AlphaFoldDB" id="A0A2W5SIF7"/>
<feature type="region of interest" description="Disordered" evidence="1">
    <location>
        <begin position="282"/>
        <end position="302"/>
    </location>
</feature>
<dbReference type="InterPro" id="IPR029465">
    <property type="entry name" value="ATPgrasp_TupA"/>
</dbReference>
<evidence type="ECO:0000256" key="1">
    <source>
        <dbReference type="SAM" id="MobiDB-lite"/>
    </source>
</evidence>
<dbReference type="Pfam" id="PF14305">
    <property type="entry name" value="ATPgrasp_TupA"/>
    <property type="match status" value="1"/>
</dbReference>
<protein>
    <recommendedName>
        <fullName evidence="4">ATP-grasp domain-containing protein</fullName>
    </recommendedName>
</protein>
<sequence>MGLLARLDRKLLPLKRRIAALTEPDITALPYPTYSQRIRDRHSRWFKEGRPHFAASLCGKREGAAYMEKLGYQVPEVYGDFASINDIPLLDQLPSSFVLKPNGGSSSKDVFLMRDGVNQFDGRRMTREDIIAAVSPTYKGGWTAEELLVHYDGRPGAPLDYKFFCLGARILMIMVIERKSTTHFWKNRCWFRNPDWSRMRSRMRWDLYPEPFAPPKPPCLDEMMRIVTDVGGRLNIFTRIDMYATTRGPVFGEFTSFPGGGRHSTAVTDAWIGGLWQGEEGCGDPPVRARQAEAPVGLTPAA</sequence>
<proteinExistence type="predicted"/>
<evidence type="ECO:0000313" key="2">
    <source>
        <dbReference type="EMBL" id="PZR00593.1"/>
    </source>
</evidence>
<evidence type="ECO:0008006" key="4">
    <source>
        <dbReference type="Google" id="ProtNLM"/>
    </source>
</evidence>
<name>A0A2W5SIF7_CERSP</name>
<evidence type="ECO:0000313" key="3">
    <source>
        <dbReference type="Proteomes" id="UP000248975"/>
    </source>
</evidence>
<dbReference type="SUPFAM" id="SSF56059">
    <property type="entry name" value="Glutathione synthetase ATP-binding domain-like"/>
    <property type="match status" value="1"/>
</dbReference>
<dbReference type="Proteomes" id="UP000248975">
    <property type="component" value="Unassembled WGS sequence"/>
</dbReference>
<organism evidence="2 3">
    <name type="scientific">Cereibacter sphaeroides</name>
    <name type="common">Rhodobacter sphaeroides</name>
    <dbReference type="NCBI Taxonomy" id="1063"/>
    <lineage>
        <taxon>Bacteria</taxon>
        <taxon>Pseudomonadati</taxon>
        <taxon>Pseudomonadota</taxon>
        <taxon>Alphaproteobacteria</taxon>
        <taxon>Rhodobacterales</taxon>
        <taxon>Paracoccaceae</taxon>
        <taxon>Cereibacter</taxon>
    </lineage>
</organism>